<evidence type="ECO:0000313" key="3">
    <source>
        <dbReference type="EMBL" id="KAL2712949.1"/>
    </source>
</evidence>
<dbReference type="Proteomes" id="UP001607302">
    <property type="component" value="Unassembled WGS sequence"/>
</dbReference>
<dbReference type="InterPro" id="IPR039131">
    <property type="entry name" value="NDUFAF1"/>
</dbReference>
<dbReference type="AlphaFoldDB" id="A0ABD1ZX64"/>
<dbReference type="Pfam" id="PF08547">
    <property type="entry name" value="CIA30"/>
    <property type="match status" value="1"/>
</dbReference>
<comment type="similarity">
    <text evidence="1">Belongs to the CIA30 family.</text>
</comment>
<evidence type="ECO:0000259" key="2">
    <source>
        <dbReference type="Pfam" id="PF08547"/>
    </source>
</evidence>
<dbReference type="SUPFAM" id="SSF49785">
    <property type="entry name" value="Galactose-binding domain-like"/>
    <property type="match status" value="1"/>
</dbReference>
<dbReference type="EMBL" id="JAUDFV010000164">
    <property type="protein sequence ID" value="KAL2712949.1"/>
    <property type="molecule type" value="Genomic_DNA"/>
</dbReference>
<evidence type="ECO:0000256" key="1">
    <source>
        <dbReference type="ARBA" id="ARBA00007884"/>
    </source>
</evidence>
<reference evidence="3 4" key="1">
    <citation type="journal article" date="2024" name="Ann. Entomol. Soc. Am.">
        <title>Genomic analyses of the southern and eastern yellowjacket wasps (Hymenoptera: Vespidae) reveal evolutionary signatures of social life.</title>
        <authorList>
            <person name="Catto M.A."/>
            <person name="Caine P.B."/>
            <person name="Orr S.E."/>
            <person name="Hunt B.G."/>
            <person name="Goodisman M.A.D."/>
        </authorList>
    </citation>
    <scope>NUCLEOTIDE SEQUENCE [LARGE SCALE GENOMIC DNA]</scope>
    <source>
        <strain evidence="3">233</strain>
        <tissue evidence="3">Head and thorax</tissue>
    </source>
</reference>
<dbReference type="InterPro" id="IPR013857">
    <property type="entry name" value="NADH-UbQ_OxRdtase-assoc_prot30"/>
</dbReference>
<protein>
    <recommendedName>
        <fullName evidence="2">NADH:ubiquinone oxidoreductase intermediate-associated protein 30 domain-containing protein</fullName>
    </recommendedName>
</protein>
<proteinExistence type="inferred from homology"/>
<comment type="caution">
    <text evidence="3">The sequence shown here is derived from an EMBL/GenBank/DDBJ whole genome shotgun (WGS) entry which is preliminary data.</text>
</comment>
<dbReference type="InterPro" id="IPR008979">
    <property type="entry name" value="Galactose-bd-like_sf"/>
</dbReference>
<dbReference type="PANTHER" id="PTHR13194:SF19">
    <property type="entry name" value="NAD(P)-BINDING ROSSMANN-FOLD SUPERFAMILY PROTEIN"/>
    <property type="match status" value="1"/>
</dbReference>
<sequence length="245" mass="27969">MVVEFTHLADNDNANVESSHDRCFLHESHVFATDKRHKTRFAKAAFYVSLRFDEIPTIEMFDGRRKMTLFDFTRMDNVNDWQEISDTVRTVGKSKATLVLQKTQVFQRAIFFTLLNPQPNGAGFAGVRTPVNLNLTDFETIVINCRGQGKNNHYKAVLRHKGLDSNKDLSYEQFFQAPMSSEEFSTVSLKLDNFKPYYRGQEIPYGEPLDVENITMFGLQVYGGVYLPFKQSGVSALEIVTIVAL</sequence>
<feature type="domain" description="NADH:ubiquinone oxidoreductase intermediate-associated protein 30" evidence="2">
    <location>
        <begin position="70"/>
        <end position="229"/>
    </location>
</feature>
<gene>
    <name evidence="3" type="ORF">V1478_017540</name>
</gene>
<evidence type="ECO:0000313" key="4">
    <source>
        <dbReference type="Proteomes" id="UP001607302"/>
    </source>
</evidence>
<accession>A0ABD1ZX64</accession>
<organism evidence="3 4">
    <name type="scientific">Vespula squamosa</name>
    <name type="common">Southern yellow jacket</name>
    <name type="synonym">Wasp</name>
    <dbReference type="NCBI Taxonomy" id="30214"/>
    <lineage>
        <taxon>Eukaryota</taxon>
        <taxon>Metazoa</taxon>
        <taxon>Ecdysozoa</taxon>
        <taxon>Arthropoda</taxon>
        <taxon>Hexapoda</taxon>
        <taxon>Insecta</taxon>
        <taxon>Pterygota</taxon>
        <taxon>Neoptera</taxon>
        <taxon>Endopterygota</taxon>
        <taxon>Hymenoptera</taxon>
        <taxon>Apocrita</taxon>
        <taxon>Aculeata</taxon>
        <taxon>Vespoidea</taxon>
        <taxon>Vespidae</taxon>
        <taxon>Vespinae</taxon>
        <taxon>Vespula</taxon>
    </lineage>
</organism>
<dbReference type="PANTHER" id="PTHR13194">
    <property type="entry name" value="COMPLEX I INTERMEDIATE-ASSOCIATED PROTEIN 30"/>
    <property type="match status" value="1"/>
</dbReference>
<keyword evidence="4" id="KW-1185">Reference proteome</keyword>
<name>A0ABD1ZX64_VESSQ</name>